<accession>A0ACC6Q878</accession>
<organism evidence="1 2">
    <name type="scientific">Streptomyces achmelvichensis</name>
    <dbReference type="NCBI Taxonomy" id="3134111"/>
    <lineage>
        <taxon>Bacteria</taxon>
        <taxon>Bacillati</taxon>
        <taxon>Actinomycetota</taxon>
        <taxon>Actinomycetes</taxon>
        <taxon>Kitasatosporales</taxon>
        <taxon>Streptomycetaceae</taxon>
        <taxon>Streptomyces</taxon>
    </lineage>
</organism>
<dbReference type="EMBL" id="JBBKAJ010000022">
    <property type="protein sequence ID" value="MEJ8639797.1"/>
    <property type="molecule type" value="Genomic_DNA"/>
</dbReference>
<evidence type="ECO:0000313" key="1">
    <source>
        <dbReference type="EMBL" id="MEJ8639797.1"/>
    </source>
</evidence>
<keyword evidence="2" id="KW-1185">Reference proteome</keyword>
<proteinExistence type="predicted"/>
<protein>
    <submittedName>
        <fullName evidence="1">Uncharacterized protein</fullName>
    </submittedName>
</protein>
<gene>
    <name evidence="1" type="ORF">WKI67_41395</name>
</gene>
<evidence type="ECO:0000313" key="2">
    <source>
        <dbReference type="Proteomes" id="UP001377168"/>
    </source>
</evidence>
<reference evidence="1" key="1">
    <citation type="submission" date="2024-03" db="EMBL/GenBank/DDBJ databases">
        <title>Novel Streptomyces species of biotechnological and ecological value are a feature of Machair soil.</title>
        <authorList>
            <person name="Prole J.R."/>
            <person name="Goodfellow M."/>
            <person name="Allenby N."/>
            <person name="Ward A.C."/>
        </authorList>
    </citation>
    <scope>NUCLEOTIDE SEQUENCE</scope>
    <source>
        <strain evidence="1">MS2.AVA.5</strain>
    </source>
</reference>
<comment type="caution">
    <text evidence="1">The sequence shown here is derived from an EMBL/GenBank/DDBJ whole genome shotgun (WGS) entry which is preliminary data.</text>
</comment>
<name>A0ACC6Q878_9ACTN</name>
<sequence length="97" mass="9846">MRTRTAAAVTAALLLTLAACTGSTNPEGKAGNPVTKPSETTADQRDSPQAAAGLPPAPSAMARRAFPDTLNAFDPDRLSPEYGAIHDGSNAVITAPT</sequence>
<dbReference type="Proteomes" id="UP001377168">
    <property type="component" value="Unassembled WGS sequence"/>
</dbReference>